<reference evidence="1" key="1">
    <citation type="submission" date="2019-04" db="EMBL/GenBank/DDBJ databases">
        <authorList>
            <person name="Alioto T."/>
            <person name="Alioto T."/>
        </authorList>
    </citation>
    <scope>NUCLEOTIDE SEQUENCE [LARGE SCALE GENOMIC DNA]</scope>
</reference>
<accession>A0A5E4BC06</accession>
<proteinExistence type="predicted"/>
<organism evidence="1 2">
    <name type="scientific">Marmota monax</name>
    <name type="common">Woodchuck</name>
    <dbReference type="NCBI Taxonomy" id="9995"/>
    <lineage>
        <taxon>Eukaryota</taxon>
        <taxon>Metazoa</taxon>
        <taxon>Chordata</taxon>
        <taxon>Craniata</taxon>
        <taxon>Vertebrata</taxon>
        <taxon>Euteleostomi</taxon>
        <taxon>Mammalia</taxon>
        <taxon>Eutheria</taxon>
        <taxon>Euarchontoglires</taxon>
        <taxon>Glires</taxon>
        <taxon>Rodentia</taxon>
        <taxon>Sciuromorpha</taxon>
        <taxon>Sciuridae</taxon>
        <taxon>Xerinae</taxon>
        <taxon>Marmotini</taxon>
        <taxon>Marmota</taxon>
    </lineage>
</organism>
<dbReference type="Proteomes" id="UP000335636">
    <property type="component" value="Unassembled WGS sequence"/>
</dbReference>
<protein>
    <submittedName>
        <fullName evidence="1">Uncharacterized protein</fullName>
    </submittedName>
</protein>
<evidence type="ECO:0000313" key="1">
    <source>
        <dbReference type="EMBL" id="VTJ67168.1"/>
    </source>
</evidence>
<dbReference type="AlphaFoldDB" id="A0A5E4BC06"/>
<comment type="caution">
    <text evidence="1">The sequence shown here is derived from an EMBL/GenBank/DDBJ whole genome shotgun (WGS) entry which is preliminary data.</text>
</comment>
<keyword evidence="2" id="KW-1185">Reference proteome</keyword>
<dbReference type="EMBL" id="CABDUW010000366">
    <property type="protein sequence ID" value="VTJ67168.1"/>
    <property type="molecule type" value="Genomic_DNA"/>
</dbReference>
<sequence length="135" mass="14913">MQQQVHTGRCACVSRIRCTTLTRRLSDELRQKPLSAHDPSQGFCLGPLSDPHSSCYCTGPGGGVSVVATSWEIGARSKNTTRSWIQEFVPHPRLQDETNLRLEAENNLAAYRQVRKVEGRVREGGSIDGKHSPQA</sequence>
<name>A0A5E4BC06_MARMO</name>
<gene>
    <name evidence="1" type="ORF">MONAX_5E004880</name>
</gene>
<evidence type="ECO:0000313" key="2">
    <source>
        <dbReference type="Proteomes" id="UP000335636"/>
    </source>
</evidence>